<name>A0AAD8ZZS6_9PEZI</name>
<organism evidence="1 2">
    <name type="scientific">Colletotrichum chrysophilum</name>
    <dbReference type="NCBI Taxonomy" id="1836956"/>
    <lineage>
        <taxon>Eukaryota</taxon>
        <taxon>Fungi</taxon>
        <taxon>Dikarya</taxon>
        <taxon>Ascomycota</taxon>
        <taxon>Pezizomycotina</taxon>
        <taxon>Sordariomycetes</taxon>
        <taxon>Hypocreomycetidae</taxon>
        <taxon>Glomerellales</taxon>
        <taxon>Glomerellaceae</taxon>
        <taxon>Colletotrichum</taxon>
        <taxon>Colletotrichum gloeosporioides species complex</taxon>
    </lineage>
</organism>
<evidence type="ECO:0000313" key="1">
    <source>
        <dbReference type="EMBL" id="KAK1838483.1"/>
    </source>
</evidence>
<proteinExistence type="predicted"/>
<dbReference type="SUPFAM" id="SSF51905">
    <property type="entry name" value="FAD/NAD(P)-binding domain"/>
    <property type="match status" value="1"/>
</dbReference>
<gene>
    <name evidence="1" type="ORF">CCHR01_18895</name>
</gene>
<dbReference type="EMBL" id="JAQOWY010000821">
    <property type="protein sequence ID" value="KAK1838483.1"/>
    <property type="molecule type" value="Genomic_DNA"/>
</dbReference>
<dbReference type="Pfam" id="PF13450">
    <property type="entry name" value="NAD_binding_8"/>
    <property type="match status" value="1"/>
</dbReference>
<dbReference type="Gene3D" id="3.50.50.60">
    <property type="entry name" value="FAD/NAD(P)-binding domain"/>
    <property type="match status" value="1"/>
</dbReference>
<accession>A0AAD8ZZS6</accession>
<dbReference type="AlphaFoldDB" id="A0AAD8ZZS6"/>
<comment type="caution">
    <text evidence="1">The sequence shown here is derived from an EMBL/GenBank/DDBJ whole genome shotgun (WGS) entry which is preliminary data.</text>
</comment>
<evidence type="ECO:0000313" key="2">
    <source>
        <dbReference type="Proteomes" id="UP001243330"/>
    </source>
</evidence>
<reference evidence="1" key="1">
    <citation type="submission" date="2023-01" db="EMBL/GenBank/DDBJ databases">
        <title>Colletotrichum chrysophilum M932 genome sequence.</title>
        <authorList>
            <person name="Baroncelli R."/>
        </authorList>
    </citation>
    <scope>NUCLEOTIDE SEQUENCE</scope>
    <source>
        <strain evidence="1">M932</strain>
    </source>
</reference>
<keyword evidence="2" id="KW-1185">Reference proteome</keyword>
<dbReference type="InterPro" id="IPR036188">
    <property type="entry name" value="FAD/NAD-bd_sf"/>
</dbReference>
<dbReference type="Proteomes" id="UP001243330">
    <property type="component" value="Unassembled WGS sequence"/>
</dbReference>
<sequence length="389" mass="43455">MAPASTSCSVPSPRSDRCGFKPYSFGIIGGGWYGCHIATSLRALGFRVKLFEQHNRLLHEASGNNQFRLHMGFHYPRHSDTRIQSRDGFLRFIERYPGLSRSVPHNIYAVPTHDSLVDYATYRSIMASSGVHFTEALPDGVEITNVSGVICTEERVLLLTKARAYFEAELKDALELGHHINRIDDAGDAVYIDDECFDFAIDATWGHYSKPEIPVVYEPTLLLFYEGPPDFPAVTLVDGPLCSIYPTEVSGLFTLSSVPHTPLGQFATPQEARAIRDGICKETVTEKRLLMEEQVKKYLPSFPHLFRYAGPQLAVKTKAVAAHEDRMCTVSRHGRRLSVMSGKIDTVFFATEQILSLIGTFQSPTVKETSSLRDDITMVNEKVYLNNVG</sequence>
<protein>
    <submittedName>
        <fullName evidence="1">FAD dependent oxidoreductase</fullName>
    </submittedName>
</protein>